<feature type="transmembrane region" description="Helical" evidence="6">
    <location>
        <begin position="24"/>
        <end position="44"/>
    </location>
</feature>
<keyword evidence="3 6" id="KW-0812">Transmembrane</keyword>
<keyword evidence="4 6" id="KW-1133">Transmembrane helix</keyword>
<dbReference type="PANTHER" id="PTHR30250:SF11">
    <property type="entry name" value="O-ANTIGEN TRANSPORTER-RELATED"/>
    <property type="match status" value="1"/>
</dbReference>
<evidence type="ECO:0000313" key="8">
    <source>
        <dbReference type="Proteomes" id="UP000034810"/>
    </source>
</evidence>
<feature type="transmembrane region" description="Helical" evidence="6">
    <location>
        <begin position="433"/>
        <end position="452"/>
    </location>
</feature>
<dbReference type="InterPro" id="IPR050833">
    <property type="entry name" value="Poly_Biosynth_Transport"/>
</dbReference>
<evidence type="ECO:0000256" key="6">
    <source>
        <dbReference type="SAM" id="Phobius"/>
    </source>
</evidence>
<evidence type="ECO:0000256" key="4">
    <source>
        <dbReference type="ARBA" id="ARBA00022989"/>
    </source>
</evidence>
<dbReference type="AlphaFoldDB" id="A0A0G1C946"/>
<accession>A0A0G1C946</accession>
<dbReference type="Pfam" id="PF01943">
    <property type="entry name" value="Polysacc_synt"/>
    <property type="match status" value="1"/>
</dbReference>
<feature type="transmembrane region" description="Helical" evidence="6">
    <location>
        <begin position="458"/>
        <end position="477"/>
    </location>
</feature>
<feature type="transmembrane region" description="Helical" evidence="6">
    <location>
        <begin position="97"/>
        <end position="118"/>
    </location>
</feature>
<reference evidence="7 8" key="1">
    <citation type="journal article" date="2015" name="Nature">
        <title>rRNA introns, odd ribosomes, and small enigmatic genomes across a large radiation of phyla.</title>
        <authorList>
            <person name="Brown C.T."/>
            <person name="Hug L.A."/>
            <person name="Thomas B.C."/>
            <person name="Sharon I."/>
            <person name="Castelle C.J."/>
            <person name="Singh A."/>
            <person name="Wilkins M.J."/>
            <person name="Williams K.H."/>
            <person name="Banfield J.F."/>
        </authorList>
    </citation>
    <scope>NUCLEOTIDE SEQUENCE [LARGE SCALE GENOMIC DNA]</scope>
</reference>
<dbReference type="GO" id="GO:0005886">
    <property type="term" value="C:plasma membrane"/>
    <property type="evidence" value="ECO:0007669"/>
    <property type="project" value="UniProtKB-SubCell"/>
</dbReference>
<dbReference type="EMBL" id="LCFA01000012">
    <property type="protein sequence ID" value="KKS82165.1"/>
    <property type="molecule type" value="Genomic_DNA"/>
</dbReference>
<proteinExistence type="predicted"/>
<protein>
    <submittedName>
        <fullName evidence="7">Membrane protein involved in the export of O-antigen and teichoic acid</fullName>
    </submittedName>
</protein>
<dbReference type="PANTHER" id="PTHR30250">
    <property type="entry name" value="PST FAMILY PREDICTED COLANIC ACID TRANSPORTER"/>
    <property type="match status" value="1"/>
</dbReference>
<sequence>MIERIKQLLFKNTTPKQTVIKNTFWLFFGNIISRLIRAAILIYAARVIGATEFGAFNYALSIAAFFTIFADFGINAVITREAASDKSKQERYFSTALVLKILLGIIIGIILVIVYPLLASSITSSQADANLVATLVPLMILVVLFDTLRDFGASLSRAWEKMEIESFVQIFTNLVIVIAGFIAISQIPSGRSLALGYIIGTGVGMIAAFIPFRHYFKNPFKDFSFSFIKEIFKSSWVFGMMGLVGAIMLNTDSIMIGWLSDIKDVGYYSAGQRITQLIYIIPGLVATAFFPSLAKSYQDKEKFSYLSKQEIYALILLAAPLSLGGIILSKSIISLLYGSEYLPGATAFLLMNLTYLPSFVATVLGNAVFAIRKEKVLLKYVILATLGNIFFNLLFVPKWGIAGAALSTVINQIIGLIYLHLSLAKEADVVPKFSWNKILLPLLIMGAVVYLLNSIQVNIIITLLIGGLVYFLLLALLKEEFVWKIIKSAKKLIAGENEGANYNN</sequence>
<evidence type="ECO:0000256" key="5">
    <source>
        <dbReference type="ARBA" id="ARBA00023136"/>
    </source>
</evidence>
<dbReference type="CDD" id="cd13128">
    <property type="entry name" value="MATE_Wzx_like"/>
    <property type="match status" value="1"/>
</dbReference>
<feature type="transmembrane region" description="Helical" evidence="6">
    <location>
        <begin position="401"/>
        <end position="421"/>
    </location>
</feature>
<dbReference type="Proteomes" id="UP000034810">
    <property type="component" value="Unassembled WGS sequence"/>
</dbReference>
<feature type="transmembrane region" description="Helical" evidence="6">
    <location>
        <begin position="236"/>
        <end position="258"/>
    </location>
</feature>
<feature type="transmembrane region" description="Helical" evidence="6">
    <location>
        <begin position="194"/>
        <end position="216"/>
    </location>
</feature>
<comment type="caution">
    <text evidence="7">The sequence shown here is derived from an EMBL/GenBank/DDBJ whole genome shotgun (WGS) entry which is preliminary data.</text>
</comment>
<feature type="transmembrane region" description="Helical" evidence="6">
    <location>
        <begin position="168"/>
        <end position="188"/>
    </location>
</feature>
<feature type="transmembrane region" description="Helical" evidence="6">
    <location>
        <begin position="345"/>
        <end position="369"/>
    </location>
</feature>
<feature type="transmembrane region" description="Helical" evidence="6">
    <location>
        <begin position="130"/>
        <end position="148"/>
    </location>
</feature>
<keyword evidence="2" id="KW-1003">Cell membrane</keyword>
<feature type="transmembrane region" description="Helical" evidence="6">
    <location>
        <begin position="270"/>
        <end position="290"/>
    </location>
</feature>
<keyword evidence="5 6" id="KW-0472">Membrane</keyword>
<organism evidence="7 8">
    <name type="scientific">Candidatus Wolfebacteria bacterium GW2011_GWC1_43_10</name>
    <dbReference type="NCBI Taxonomy" id="1619011"/>
    <lineage>
        <taxon>Bacteria</taxon>
        <taxon>Candidatus Wolfeibacteriota</taxon>
    </lineage>
</organism>
<feature type="transmembrane region" description="Helical" evidence="6">
    <location>
        <begin position="56"/>
        <end position="77"/>
    </location>
</feature>
<gene>
    <name evidence="7" type="ORF">UV58_C0012G0011</name>
</gene>
<evidence type="ECO:0000256" key="2">
    <source>
        <dbReference type="ARBA" id="ARBA00022475"/>
    </source>
</evidence>
<name>A0A0G1C946_9BACT</name>
<feature type="transmembrane region" description="Helical" evidence="6">
    <location>
        <begin position="376"/>
        <end position="395"/>
    </location>
</feature>
<dbReference type="InterPro" id="IPR002797">
    <property type="entry name" value="Polysacc_synth"/>
</dbReference>
<feature type="transmembrane region" description="Helical" evidence="6">
    <location>
        <begin position="311"/>
        <end position="333"/>
    </location>
</feature>
<evidence type="ECO:0000313" key="7">
    <source>
        <dbReference type="EMBL" id="KKS82165.1"/>
    </source>
</evidence>
<evidence type="ECO:0000256" key="1">
    <source>
        <dbReference type="ARBA" id="ARBA00004651"/>
    </source>
</evidence>
<comment type="subcellular location">
    <subcellularLocation>
        <location evidence="1">Cell membrane</location>
        <topology evidence="1">Multi-pass membrane protein</topology>
    </subcellularLocation>
</comment>
<evidence type="ECO:0000256" key="3">
    <source>
        <dbReference type="ARBA" id="ARBA00022692"/>
    </source>
</evidence>